<dbReference type="PANTHER" id="PTHR43642:SF1">
    <property type="entry name" value="HYBRID SIGNAL TRANSDUCTION HISTIDINE KINASE G"/>
    <property type="match status" value="1"/>
</dbReference>
<evidence type="ECO:0000259" key="2">
    <source>
        <dbReference type="Pfam" id="PF13191"/>
    </source>
</evidence>
<keyword evidence="4" id="KW-1185">Reference proteome</keyword>
<organism evidence="3 4">
    <name type="scientific">Skeletonema marinoi</name>
    <dbReference type="NCBI Taxonomy" id="267567"/>
    <lineage>
        <taxon>Eukaryota</taxon>
        <taxon>Sar</taxon>
        <taxon>Stramenopiles</taxon>
        <taxon>Ochrophyta</taxon>
        <taxon>Bacillariophyta</taxon>
        <taxon>Coscinodiscophyceae</taxon>
        <taxon>Thalassiosirophycidae</taxon>
        <taxon>Thalassiosirales</taxon>
        <taxon>Skeletonemataceae</taxon>
        <taxon>Skeletonema</taxon>
        <taxon>Skeletonema marinoi-dohrnii complex</taxon>
    </lineage>
</organism>
<gene>
    <name evidence="3" type="ORF">QTG54_016138</name>
</gene>
<feature type="region of interest" description="Disordered" evidence="1">
    <location>
        <begin position="143"/>
        <end position="166"/>
    </location>
</feature>
<dbReference type="InterPro" id="IPR011990">
    <property type="entry name" value="TPR-like_helical_dom_sf"/>
</dbReference>
<reference evidence="3" key="1">
    <citation type="submission" date="2023-06" db="EMBL/GenBank/DDBJ databases">
        <title>Survivors Of The Sea: Transcriptome response of Skeletonema marinoi to long-term dormancy.</title>
        <authorList>
            <person name="Pinder M.I.M."/>
            <person name="Kourtchenko O."/>
            <person name="Robertson E.K."/>
            <person name="Larsson T."/>
            <person name="Maumus F."/>
            <person name="Osuna-Cruz C.M."/>
            <person name="Vancaester E."/>
            <person name="Stenow R."/>
            <person name="Vandepoele K."/>
            <person name="Ploug H."/>
            <person name="Bruchert V."/>
            <person name="Godhe A."/>
            <person name="Topel M."/>
        </authorList>
    </citation>
    <scope>NUCLEOTIDE SEQUENCE</scope>
    <source>
        <strain evidence="3">R05AC</strain>
    </source>
</reference>
<name>A0AAD8XSR5_9STRA</name>
<dbReference type="InterPro" id="IPR053159">
    <property type="entry name" value="Hybrid_Histidine_Kinase"/>
</dbReference>
<feature type="domain" description="Orc1-like AAA ATPase" evidence="2">
    <location>
        <begin position="348"/>
        <end position="531"/>
    </location>
</feature>
<dbReference type="Proteomes" id="UP001224775">
    <property type="component" value="Unassembled WGS sequence"/>
</dbReference>
<dbReference type="SUPFAM" id="SSF52540">
    <property type="entry name" value="P-loop containing nucleoside triphosphate hydrolases"/>
    <property type="match status" value="1"/>
</dbReference>
<dbReference type="PANTHER" id="PTHR43642">
    <property type="entry name" value="HYBRID SIGNAL TRANSDUCTION HISTIDINE KINASE G"/>
    <property type="match status" value="1"/>
</dbReference>
<dbReference type="InterPro" id="IPR041664">
    <property type="entry name" value="AAA_16"/>
</dbReference>
<feature type="region of interest" description="Disordered" evidence="1">
    <location>
        <begin position="103"/>
        <end position="130"/>
    </location>
</feature>
<sequence length="1353" mass="151395">MINNSSNEHDPLLLSEWIRQTLNEAANNLPPPIVQSLTAQVRDTLALCSDDYLIPALRVAWSLVDQMCKKVEQQKVVTAGQSSLLPVPRMNWVDGIVVHLHPSDGSSRGRRSNFIGNTTTEDQARNASEEDLDTIRAELLPSMFKSDNNDDDGDDDAKHDNGSSTSTQHIYSLGLVFYEIFSGGERPPEIIEQQQNNVANESCDAEAQDFSVQEELGDLDSSLLVVDHAAAPIIDVEGQLSIFDTIEDDFNLLPKKRHTTENSDFQKNKCGAVSVEPLKGERVPVQLCDLIANMIDCINGTLSGDDAYQSMTHVRDDLQLMLERPAIYLYDQDMGRLSMTGLQLGDTVFGRNEELSSLKECYRRSISGKTEFAFISGHAGIGKSFLTYEFGKHVIMSGGIFLAGKFDQLQQGKPFSALAAAFNGYCGMLMQSSELQKRRAVVASTLKSSLGREAYYLTKIIPSLNDILGSEQSDETFYDDNCVDAQRRLQYLLCQFVEVLSSSYTAPVTLFLDDLQWADSASIAAVTQLLCSTGSSSKQKQFFFVGCHREGIIDSTHPVRELVCNAEQLGVPFTSLKLDSMGEETLNAMVSQTLCVLPRLTRTLSNIIYRKTKGNPLFVSQLMLSLNKKNLLFPSLNRRRWEWDIEKIMSQKLPDDVAVFFTQSIADLPSNVRISLFHISCFGASVDIAFVEILEIALEMRGLCDNLDVAVDEGLLEKKGDQLRFSHDRIQEAAYNTLPADERCIFHHVCGMALASYSTSESDDNILLAAVNQINLGGPSAIQNTSQSFTIATVNLRAGQKAMVMSDFGAAYSYFNHGISFLQEGYWQEHYDLSLELFDLAAKCALTNGDIVSLNLLSEQVIAYGRSLEDKLNVLYLVTCALAFSSRLPESIQKSIGVLTKLGIDLKESRSTEACIQETMTLLSTRTDDEILNTRQMTDPTMIVAMKFLTKLESSMSQTTPRSVPFVTQQIIELSLSKGMSPMSPIGFVYLGGFMSKRGDISSGYRYVKLALSLLDKVGRECAGEVIWMATQVKIFVEPIQAANEHHNDGYEASMVAGDVFNALLNAFLKNSCKYVAGVKLQTMREEYNKSERLAKENNYSILLVVIKQVQRDVLRLIGSDEEVTIPEEEKLIASNNSVLKSYCFRNAHISFMFRSYDDAKEYVLKFYECRENAWANLMVTHVNHALYTGLISFWVARKSRDAQCWIARGNESKLTLKRWAESSPWTFENKWYLLEAEESFSHNDYEAAKLFYKHAISSAKFHKFVHEEALAYELAAYFYLELGEMEQSIEYFLAAHERYHEWGAFGKCNSLFEFVKSSFSPASIESDFAVSSFRPVSLPTACPNKQQQASSI</sequence>
<evidence type="ECO:0000313" key="3">
    <source>
        <dbReference type="EMBL" id="KAK1733161.1"/>
    </source>
</evidence>
<dbReference type="InterPro" id="IPR027417">
    <property type="entry name" value="P-loop_NTPase"/>
</dbReference>
<dbReference type="SUPFAM" id="SSF48452">
    <property type="entry name" value="TPR-like"/>
    <property type="match status" value="1"/>
</dbReference>
<dbReference type="Pfam" id="PF13191">
    <property type="entry name" value="AAA_16"/>
    <property type="match status" value="1"/>
</dbReference>
<accession>A0AAD8XSR5</accession>
<dbReference type="Gene3D" id="3.40.50.300">
    <property type="entry name" value="P-loop containing nucleotide triphosphate hydrolases"/>
    <property type="match status" value="1"/>
</dbReference>
<proteinExistence type="predicted"/>
<evidence type="ECO:0000256" key="1">
    <source>
        <dbReference type="SAM" id="MobiDB-lite"/>
    </source>
</evidence>
<evidence type="ECO:0000313" key="4">
    <source>
        <dbReference type="Proteomes" id="UP001224775"/>
    </source>
</evidence>
<dbReference type="EMBL" id="JATAAI010000053">
    <property type="protein sequence ID" value="KAK1733161.1"/>
    <property type="molecule type" value="Genomic_DNA"/>
</dbReference>
<comment type="caution">
    <text evidence="3">The sequence shown here is derived from an EMBL/GenBank/DDBJ whole genome shotgun (WGS) entry which is preliminary data.</text>
</comment>
<protein>
    <submittedName>
        <fullName evidence="3">AAA ATPase</fullName>
    </submittedName>
</protein>